<protein>
    <submittedName>
        <fullName evidence="2">Uncharacterized protein</fullName>
    </submittedName>
</protein>
<evidence type="ECO:0000313" key="3">
    <source>
        <dbReference type="Proteomes" id="UP000073492"/>
    </source>
</evidence>
<feature type="compositionally biased region" description="Polar residues" evidence="1">
    <location>
        <begin position="336"/>
        <end position="350"/>
    </location>
</feature>
<comment type="caution">
    <text evidence="2">The sequence shown here is derived from an EMBL/GenBank/DDBJ whole genome shotgun (WGS) entry which is preliminary data.</text>
</comment>
<evidence type="ECO:0000256" key="1">
    <source>
        <dbReference type="SAM" id="MobiDB-lite"/>
    </source>
</evidence>
<dbReference type="AlphaFoldDB" id="A0A139IJA9"/>
<feature type="region of interest" description="Disordered" evidence="1">
    <location>
        <begin position="303"/>
        <end position="350"/>
    </location>
</feature>
<accession>A0A139IJA9</accession>
<name>A0A139IJA9_9PEZI</name>
<organism evidence="2 3">
    <name type="scientific">Pseudocercospora musae</name>
    <dbReference type="NCBI Taxonomy" id="113226"/>
    <lineage>
        <taxon>Eukaryota</taxon>
        <taxon>Fungi</taxon>
        <taxon>Dikarya</taxon>
        <taxon>Ascomycota</taxon>
        <taxon>Pezizomycotina</taxon>
        <taxon>Dothideomycetes</taxon>
        <taxon>Dothideomycetidae</taxon>
        <taxon>Mycosphaerellales</taxon>
        <taxon>Mycosphaerellaceae</taxon>
        <taxon>Pseudocercospora</taxon>
    </lineage>
</organism>
<feature type="compositionally biased region" description="Basic and acidic residues" evidence="1">
    <location>
        <begin position="303"/>
        <end position="325"/>
    </location>
</feature>
<dbReference type="Proteomes" id="UP000073492">
    <property type="component" value="Unassembled WGS sequence"/>
</dbReference>
<proteinExistence type="predicted"/>
<dbReference type="EMBL" id="LFZO01000073">
    <property type="protein sequence ID" value="KXT14847.1"/>
    <property type="molecule type" value="Genomic_DNA"/>
</dbReference>
<reference evidence="2 3" key="1">
    <citation type="submission" date="2015-07" db="EMBL/GenBank/DDBJ databases">
        <title>Comparative genomics of the Sigatoka disease complex on banana suggests a link between parallel evolutionary changes in Pseudocercospora fijiensis and Pseudocercospora eumusae and increased virulence on the banana host.</title>
        <authorList>
            <person name="Chang T.-C."/>
            <person name="Salvucci A."/>
            <person name="Crous P.W."/>
            <person name="Stergiopoulos I."/>
        </authorList>
    </citation>
    <scope>NUCLEOTIDE SEQUENCE [LARGE SCALE GENOMIC DNA]</scope>
    <source>
        <strain evidence="2 3">CBS 116634</strain>
    </source>
</reference>
<evidence type="ECO:0000313" key="2">
    <source>
        <dbReference type="EMBL" id="KXT14847.1"/>
    </source>
</evidence>
<gene>
    <name evidence="2" type="ORF">AC579_4086</name>
</gene>
<sequence length="463" mass="52014">MPGPVNGILCRSNQLPNLPAKLYQVWLWLFTPRPELTTYISLSDIHSKTCLWRQSDSHESHCLGQECVRTTPEARLKTRQGVCSTLNNRQALYETLQVIPCLRRNKKTYNGLVYEIFGLGILQNRSQPPRILCCGPFHHLANSFSSASNIERIQQQVAAKARTNGSISIHPCVASAHLGERQVKYSPLKHALERPPTIFQTEASKLWSTRTVRYLEVLWYINPEPSMSFKRLISNKCAYSACEHGGSAASRLSNNPQKLTKLDPKCRNCGIGFPYLTRGCKNAKERMKSFVPVTIELHDELAKMNGPDKGKTVSREEDSTHDQARRYQGPSKPAYFTSTRSISSTSQDTTIANNSARHVVGGNEYEGSKRTGKMCSSPLQIVDFELGMTTALIAGVEATLSSTDGGMDFGRFLLEHHLRLLTLIPASSRRLREMRWGERRELFPGRTQGMSYEPLTNVLLKTI</sequence>
<keyword evidence="3" id="KW-1185">Reference proteome</keyword>